<accession>A0A0K0CYF8</accession>
<dbReference type="AlphaFoldDB" id="A0A0K0CYF8"/>
<name>A0A0K0CYF8_ANGCA</name>
<keyword evidence="1" id="KW-0472">Membrane</keyword>
<reference evidence="3" key="2">
    <citation type="submission" date="2017-02" db="UniProtKB">
        <authorList>
            <consortium name="WormBaseParasite"/>
        </authorList>
    </citation>
    <scope>IDENTIFICATION</scope>
</reference>
<sequence length="105" mass="11861">LNAYDKAVKFHTIITPVLFENIVRIPFRNLPAPSWKHSTSPTSLINSYSARRRSVLATDMPSSPSKKLVPPKEECIDLSAAINRFMLMFPLSFSPSIFSIFFMPS</sequence>
<reference evidence="2" key="1">
    <citation type="submission" date="2012-09" db="EMBL/GenBank/DDBJ databases">
        <authorList>
            <person name="Martin A.A."/>
        </authorList>
    </citation>
    <scope>NUCLEOTIDE SEQUENCE</scope>
</reference>
<organism evidence="2 3">
    <name type="scientific">Angiostrongylus cantonensis</name>
    <name type="common">Rat lungworm</name>
    <dbReference type="NCBI Taxonomy" id="6313"/>
    <lineage>
        <taxon>Eukaryota</taxon>
        <taxon>Metazoa</taxon>
        <taxon>Ecdysozoa</taxon>
        <taxon>Nematoda</taxon>
        <taxon>Chromadorea</taxon>
        <taxon>Rhabditida</taxon>
        <taxon>Rhabditina</taxon>
        <taxon>Rhabditomorpha</taxon>
        <taxon>Strongyloidea</taxon>
        <taxon>Metastrongylidae</taxon>
        <taxon>Angiostrongylus</taxon>
    </lineage>
</organism>
<evidence type="ECO:0000313" key="3">
    <source>
        <dbReference type="WBParaSite" id="ACAC_0000267301-mRNA-1"/>
    </source>
</evidence>
<feature type="transmembrane region" description="Helical" evidence="1">
    <location>
        <begin position="85"/>
        <end position="103"/>
    </location>
</feature>
<proteinExistence type="predicted"/>
<keyword evidence="1" id="KW-0812">Transmembrane</keyword>
<protein>
    <submittedName>
        <fullName evidence="3">Ovule protein</fullName>
    </submittedName>
</protein>
<dbReference type="STRING" id="6313.A0A0K0CYF8"/>
<keyword evidence="1" id="KW-1133">Transmembrane helix</keyword>
<dbReference type="WBParaSite" id="ACAC_0000267301-mRNA-1">
    <property type="protein sequence ID" value="ACAC_0000267301-mRNA-1"/>
    <property type="gene ID" value="ACAC_0000267301"/>
</dbReference>
<evidence type="ECO:0000256" key="1">
    <source>
        <dbReference type="SAM" id="Phobius"/>
    </source>
</evidence>
<evidence type="ECO:0000313" key="2">
    <source>
        <dbReference type="Proteomes" id="UP000035642"/>
    </source>
</evidence>
<dbReference type="Proteomes" id="UP000035642">
    <property type="component" value="Unassembled WGS sequence"/>
</dbReference>
<keyword evidence="2" id="KW-1185">Reference proteome</keyword>